<dbReference type="RefSeq" id="XP_010789359.1">
    <property type="nucleotide sequence ID" value="XM_010791057.1"/>
</dbReference>
<dbReference type="GeneID" id="104962606"/>
<evidence type="ECO:0000313" key="1">
    <source>
        <dbReference type="Proteomes" id="UP000504611"/>
    </source>
</evidence>
<protein>
    <submittedName>
        <fullName evidence="2">Cytoplasmic dynein 2 heavy chain 1-like</fullName>
    </submittedName>
</protein>
<dbReference type="Proteomes" id="UP000504611">
    <property type="component" value="Unplaced"/>
</dbReference>
<sequence>MLLSSLRKSIQGHTQAIDSFVSESMEVLSNRPESMEEIGVAGGRYNQILARKPEILPQFQCAEEKNRLLRAVAGGGMDSLSSLRAKWDKFELVMESHQLMIKDQIPVFA</sequence>
<dbReference type="OrthoDB" id="10252139at2759"/>
<accession>A0A6I9PEW7</accession>
<dbReference type="AlphaFoldDB" id="A0A6I9PEW7"/>
<keyword evidence="1" id="KW-1185">Reference proteome</keyword>
<dbReference type="KEGG" id="ncc:104962606"/>
<evidence type="ECO:0000313" key="2">
    <source>
        <dbReference type="RefSeq" id="XP_010789359.1"/>
    </source>
</evidence>
<organism evidence="1 2">
    <name type="scientific">Notothenia coriiceps</name>
    <name type="common">black rockcod</name>
    <dbReference type="NCBI Taxonomy" id="8208"/>
    <lineage>
        <taxon>Eukaryota</taxon>
        <taxon>Metazoa</taxon>
        <taxon>Chordata</taxon>
        <taxon>Craniata</taxon>
        <taxon>Vertebrata</taxon>
        <taxon>Euteleostomi</taxon>
        <taxon>Actinopterygii</taxon>
        <taxon>Neopterygii</taxon>
        <taxon>Teleostei</taxon>
        <taxon>Neoteleostei</taxon>
        <taxon>Acanthomorphata</taxon>
        <taxon>Eupercaria</taxon>
        <taxon>Perciformes</taxon>
        <taxon>Notothenioidei</taxon>
        <taxon>Nototheniidae</taxon>
        <taxon>Notothenia</taxon>
    </lineage>
</organism>
<name>A0A6I9PEW7_9TELE</name>
<proteinExistence type="predicted"/>
<gene>
    <name evidence="2" type="primary">LOC104962606</name>
</gene>
<reference evidence="2" key="1">
    <citation type="submission" date="2025-08" db="UniProtKB">
        <authorList>
            <consortium name="RefSeq"/>
        </authorList>
    </citation>
    <scope>IDENTIFICATION</scope>
    <source>
        <tissue evidence="2">Muscle</tissue>
    </source>
</reference>